<keyword evidence="2" id="KW-1185">Reference proteome</keyword>
<evidence type="ECO:0000313" key="1">
    <source>
        <dbReference type="EMBL" id="KAJ7187502.1"/>
    </source>
</evidence>
<evidence type="ECO:0000313" key="2">
    <source>
        <dbReference type="Proteomes" id="UP001219525"/>
    </source>
</evidence>
<gene>
    <name evidence="1" type="ORF">GGX14DRAFT_409133</name>
</gene>
<dbReference type="Proteomes" id="UP001219525">
    <property type="component" value="Unassembled WGS sequence"/>
</dbReference>
<sequence>MSQQYAYWDPLEVGTRVKPARVDEICLFRKDDSGGGVRELPAPLPIGGARALDAASDEDHPEDVPAAERIELTDDGAAGVRQPACTRTLPSTTSPQNESLSLFGNQGSREPTAYSLTPPSTALPSVSLRPTLAPKLPRPWWPMRPDGGHQRPCPHAVDQGAHARQTVAPRAADGGVADRGRARQTACPRAAELARGRSSATYVLAAKSTHEFHEHGREMDLGAEKGRAMVSISPSMNTMVLHFHPRIPWTVLDTIDTMPKTDIN</sequence>
<organism evidence="1 2">
    <name type="scientific">Mycena pura</name>
    <dbReference type="NCBI Taxonomy" id="153505"/>
    <lineage>
        <taxon>Eukaryota</taxon>
        <taxon>Fungi</taxon>
        <taxon>Dikarya</taxon>
        <taxon>Basidiomycota</taxon>
        <taxon>Agaricomycotina</taxon>
        <taxon>Agaricomycetes</taxon>
        <taxon>Agaricomycetidae</taxon>
        <taxon>Agaricales</taxon>
        <taxon>Marasmiineae</taxon>
        <taxon>Mycenaceae</taxon>
        <taxon>Mycena</taxon>
    </lineage>
</organism>
<dbReference type="EMBL" id="JARJCW010000196">
    <property type="protein sequence ID" value="KAJ7187502.1"/>
    <property type="molecule type" value="Genomic_DNA"/>
</dbReference>
<protein>
    <submittedName>
        <fullName evidence="1">Uncharacterized protein</fullName>
    </submittedName>
</protein>
<reference evidence="1" key="1">
    <citation type="submission" date="2023-03" db="EMBL/GenBank/DDBJ databases">
        <title>Massive genome expansion in bonnet fungi (Mycena s.s.) driven by repeated elements and novel gene families across ecological guilds.</title>
        <authorList>
            <consortium name="Lawrence Berkeley National Laboratory"/>
            <person name="Harder C.B."/>
            <person name="Miyauchi S."/>
            <person name="Viragh M."/>
            <person name="Kuo A."/>
            <person name="Thoen E."/>
            <person name="Andreopoulos B."/>
            <person name="Lu D."/>
            <person name="Skrede I."/>
            <person name="Drula E."/>
            <person name="Henrissat B."/>
            <person name="Morin E."/>
            <person name="Kohler A."/>
            <person name="Barry K."/>
            <person name="LaButti K."/>
            <person name="Morin E."/>
            <person name="Salamov A."/>
            <person name="Lipzen A."/>
            <person name="Mereny Z."/>
            <person name="Hegedus B."/>
            <person name="Baldrian P."/>
            <person name="Stursova M."/>
            <person name="Weitz H."/>
            <person name="Taylor A."/>
            <person name="Grigoriev I.V."/>
            <person name="Nagy L.G."/>
            <person name="Martin F."/>
            <person name="Kauserud H."/>
        </authorList>
    </citation>
    <scope>NUCLEOTIDE SEQUENCE</scope>
    <source>
        <strain evidence="1">9144</strain>
    </source>
</reference>
<dbReference type="AlphaFoldDB" id="A0AAD6URP4"/>
<comment type="caution">
    <text evidence="1">The sequence shown here is derived from an EMBL/GenBank/DDBJ whole genome shotgun (WGS) entry which is preliminary data.</text>
</comment>
<proteinExistence type="predicted"/>
<accession>A0AAD6URP4</accession>
<name>A0AAD6URP4_9AGAR</name>